<dbReference type="GO" id="GO:0005694">
    <property type="term" value="C:chromosome"/>
    <property type="evidence" value="ECO:0007669"/>
    <property type="project" value="InterPro"/>
</dbReference>
<dbReference type="InterPro" id="IPR010935">
    <property type="entry name" value="SMC_hinge"/>
</dbReference>
<comment type="similarity">
    <text evidence="7">Belongs to the SMC family.</text>
</comment>
<gene>
    <name evidence="7" type="primary">smc</name>
    <name evidence="9" type="ORF">Gferi_01540</name>
</gene>
<evidence type="ECO:0000256" key="7">
    <source>
        <dbReference type="HAMAP-Rule" id="MF_01894"/>
    </source>
</evidence>
<dbReference type="GO" id="GO:0005524">
    <property type="term" value="F:ATP binding"/>
    <property type="evidence" value="ECO:0007669"/>
    <property type="project" value="UniProtKB-UniRule"/>
</dbReference>
<dbReference type="STRING" id="1424294.Gferi_01540"/>
<feature type="domain" description="SMC hinge" evidence="8">
    <location>
        <begin position="525"/>
        <end position="645"/>
    </location>
</feature>
<dbReference type="RefSeq" id="WP_069981251.1">
    <property type="nucleotide sequence ID" value="NZ_CP017269.1"/>
</dbReference>
<dbReference type="CDD" id="cd03278">
    <property type="entry name" value="ABC_SMC_barmotin"/>
    <property type="match status" value="2"/>
</dbReference>
<dbReference type="NCBIfam" id="TIGR02168">
    <property type="entry name" value="SMC_prok_B"/>
    <property type="match status" value="1"/>
</dbReference>
<keyword evidence="6 7" id="KW-0238">DNA-binding</keyword>
<dbReference type="GO" id="GO:0003677">
    <property type="term" value="F:DNA binding"/>
    <property type="evidence" value="ECO:0007669"/>
    <property type="project" value="UniProtKB-UniRule"/>
</dbReference>
<dbReference type="SMART" id="SM00968">
    <property type="entry name" value="SMC_hinge"/>
    <property type="match status" value="1"/>
</dbReference>
<dbReference type="GO" id="GO:0007062">
    <property type="term" value="P:sister chromatid cohesion"/>
    <property type="evidence" value="ECO:0007669"/>
    <property type="project" value="InterPro"/>
</dbReference>
<evidence type="ECO:0000256" key="2">
    <source>
        <dbReference type="ARBA" id="ARBA00022490"/>
    </source>
</evidence>
<feature type="binding site" evidence="7">
    <location>
        <begin position="32"/>
        <end position="39"/>
    </location>
    <ligand>
        <name>ATP</name>
        <dbReference type="ChEBI" id="CHEBI:30616"/>
    </ligand>
</feature>
<dbReference type="PIRSF" id="PIRSF005719">
    <property type="entry name" value="SMC"/>
    <property type="match status" value="1"/>
</dbReference>
<evidence type="ECO:0000256" key="3">
    <source>
        <dbReference type="ARBA" id="ARBA00022741"/>
    </source>
</evidence>
<dbReference type="Gene3D" id="3.40.50.300">
    <property type="entry name" value="P-loop containing nucleotide triphosphate hydrolases"/>
    <property type="match status" value="2"/>
</dbReference>
<evidence type="ECO:0000256" key="1">
    <source>
        <dbReference type="ARBA" id="ARBA00004496"/>
    </source>
</evidence>
<keyword evidence="4 7" id="KW-0067">ATP-binding</keyword>
<dbReference type="Gene3D" id="3.30.70.1620">
    <property type="match status" value="1"/>
</dbReference>
<dbReference type="GO" id="GO:0030261">
    <property type="term" value="P:chromosome condensation"/>
    <property type="evidence" value="ECO:0007669"/>
    <property type="project" value="InterPro"/>
</dbReference>
<dbReference type="GO" id="GO:0006260">
    <property type="term" value="P:DNA replication"/>
    <property type="evidence" value="ECO:0007669"/>
    <property type="project" value="UniProtKB-UniRule"/>
</dbReference>
<reference evidence="9 10" key="1">
    <citation type="submission" date="2016-09" db="EMBL/GenBank/DDBJ databases">
        <title>Genomic analysis reveals versatility of anaerobic energy metabolism of Geosporobacter ferrireducens IRF9 of phylum Firmicutes.</title>
        <authorList>
            <person name="Kim S.-J."/>
        </authorList>
    </citation>
    <scope>NUCLEOTIDE SEQUENCE [LARGE SCALE GENOMIC DNA]</scope>
    <source>
        <strain evidence="9 10">IRF9</strain>
    </source>
</reference>
<dbReference type="GO" id="GO:0005737">
    <property type="term" value="C:cytoplasm"/>
    <property type="evidence" value="ECO:0007669"/>
    <property type="project" value="UniProtKB-SubCell"/>
</dbReference>
<dbReference type="PANTHER" id="PTHR43977">
    <property type="entry name" value="STRUCTURAL MAINTENANCE OF CHROMOSOMES PROTEIN 3"/>
    <property type="match status" value="1"/>
</dbReference>
<dbReference type="KEGG" id="gfe:Gferi_01540"/>
<dbReference type="InterPro" id="IPR036277">
    <property type="entry name" value="SMC_hinge_sf"/>
</dbReference>
<dbReference type="Gene3D" id="6.10.140.1720">
    <property type="match status" value="1"/>
</dbReference>
<dbReference type="SUPFAM" id="SSF52540">
    <property type="entry name" value="P-loop containing nucleoside triphosphate hydrolases"/>
    <property type="match status" value="1"/>
</dbReference>
<dbReference type="InterPro" id="IPR003395">
    <property type="entry name" value="RecF/RecN/SMC_N"/>
</dbReference>
<dbReference type="InterPro" id="IPR011890">
    <property type="entry name" value="SMC_prok"/>
</dbReference>
<evidence type="ECO:0000259" key="8">
    <source>
        <dbReference type="SMART" id="SM00968"/>
    </source>
</evidence>
<keyword evidence="10" id="KW-1185">Reference proteome</keyword>
<dbReference type="InterPro" id="IPR027417">
    <property type="entry name" value="P-loop_NTPase"/>
</dbReference>
<dbReference type="SUPFAM" id="SSF75553">
    <property type="entry name" value="Smc hinge domain"/>
    <property type="match status" value="1"/>
</dbReference>
<organism evidence="9 10">
    <name type="scientific">Geosporobacter ferrireducens</name>
    <dbReference type="NCBI Taxonomy" id="1424294"/>
    <lineage>
        <taxon>Bacteria</taxon>
        <taxon>Bacillati</taxon>
        <taxon>Bacillota</taxon>
        <taxon>Clostridia</taxon>
        <taxon>Peptostreptococcales</taxon>
        <taxon>Thermotaleaceae</taxon>
        <taxon>Geosporobacter</taxon>
    </lineage>
</organism>
<dbReference type="InterPro" id="IPR024704">
    <property type="entry name" value="SMC"/>
</dbReference>
<dbReference type="Pfam" id="PF06470">
    <property type="entry name" value="SMC_hinge"/>
    <property type="match status" value="1"/>
</dbReference>
<dbReference type="Pfam" id="PF02463">
    <property type="entry name" value="SMC_N"/>
    <property type="match status" value="2"/>
</dbReference>
<keyword evidence="3 7" id="KW-0547">Nucleotide-binding</keyword>
<feature type="coiled-coil region" evidence="7">
    <location>
        <begin position="167"/>
        <end position="201"/>
    </location>
</feature>
<evidence type="ECO:0000313" key="10">
    <source>
        <dbReference type="Proteomes" id="UP000095743"/>
    </source>
</evidence>
<evidence type="ECO:0000256" key="4">
    <source>
        <dbReference type="ARBA" id="ARBA00022840"/>
    </source>
</evidence>
<name>A0A1D8GPS1_9FIRM</name>
<feature type="coiled-coil region" evidence="7">
    <location>
        <begin position="227"/>
        <end position="366"/>
    </location>
</feature>
<keyword evidence="2 7" id="KW-0963">Cytoplasm</keyword>
<dbReference type="FunFam" id="3.40.50.300:FF:000984">
    <property type="entry name" value="Chromosome partition protein Smc"/>
    <property type="match status" value="1"/>
</dbReference>
<comment type="domain">
    <text evidence="7">Contains large globular domains required for ATP hydrolysis at each terminus and a third globular domain forming a flexible hinge near the middle of the molecule. These domains are separated by coiled-coil structures.</text>
</comment>
<dbReference type="FunFam" id="3.40.50.300:FF:000901">
    <property type="entry name" value="Chromosome partition protein Smc"/>
    <property type="match status" value="1"/>
</dbReference>
<comment type="subunit">
    <text evidence="7">Homodimer.</text>
</comment>
<evidence type="ECO:0000313" key="9">
    <source>
        <dbReference type="EMBL" id="AOT72942.1"/>
    </source>
</evidence>
<protein>
    <recommendedName>
        <fullName evidence="7">Chromosome partition protein Smc</fullName>
    </recommendedName>
</protein>
<dbReference type="AlphaFoldDB" id="A0A1D8GPS1"/>
<dbReference type="GO" id="GO:0016887">
    <property type="term" value="F:ATP hydrolysis activity"/>
    <property type="evidence" value="ECO:0007669"/>
    <property type="project" value="InterPro"/>
</dbReference>
<comment type="subcellular location">
    <subcellularLocation>
        <location evidence="1 7">Cytoplasm</location>
    </subcellularLocation>
</comment>
<sequence>MYLKKVEIHGFKSFADRVEVEFEKGVTGIVGPNGSGKSNISDAVRWVLGEQSAKTLRGSKMEDIIFAGTTQRKPVGMAEVSMTLDNSENILPIDYAEVTVTRRVYRSGESEYLINKTPCRLKDIREMLMDTGIGIDGYSIIGQGRIDEILSNKSEDRRLIFEEAAGIVKYKTRKEEAEKKLENTNQNLTRVDDIIQELENRIDPLRIQSEKAKNFIQLREELKDVEINLYIHELDDLRNKIETMKEQEEVILGQLQHYTHDKKQIDEQHKGLKVEIECLENRIQQLQSNIFEATNLLEKKDGEISLYHEKVSNVAEYVARLNLEITQIENEKKSVENQLGEKLQELENYKMQLKDGKQEVYEKEKELEQFIQLLVRHEQDIEHSTGNMIELLNQSANKKSEMNSLISLRSNLSKRCQQLSIEIEEIKEKQQNTAVNIEKILGNLGAKTQQLESSKRALAELRIDLGKAKQLAVEMKKKCEYAKQKMQEKQTKKNLLEEMQKDYEGFNKSVKNTLQETKKNAELGKNIYGVVAELIEVPKELEVAIEVALGSSLQNIVCQRAEDANRVIGHLKKNNLGRVTFLPIDSIRIGSFVSAATKEDIRRMKGFVGYASEVIRYDAYYKDIFQYLLGKVILVDKIENGIVIAKATGHKLKIVSLEGDIINPGGSITGGSYHAKTVNFLSRRREIDELEQEISLERKNYEDYERQFSSKETLIHSLENQIQAAESELKNAEIHVIHEKNDYEQLKKEEKMYLEQIMKSEKEIQQLMEEQENITVSLEIKEREIEQLQKDQDTLQKLVSVDKDQYDLQKSKKEEMSEQLTGIKIKMASLKQQIQNLEHQIEEIERRNAESLDLKVKKEMEIEALLQNKLSYEKQLDRLAIESKDIDVLRQQYEFNLTQLRGDKADVSKRFDAVAEQLEKINEITSELQDSRYKIEVKRTRLEIQQESYCNKLWEDYEMTYLEAMEYKKDNILMGESTKKIKILKEKIKELGAVNLDAIQEYQEVIERYEFLTNQRFDLIHAKESLHGVIKEMETTMKEQFIVYFEKIRENFDQVFKQLFGGGKAELKLVDESEILTTGIEINAQPPGKKLQHLSLLSGGERALTAISLLFAILKVKPTPFCILDEIEAALDDANVYRYADFLKEFSKDTQFIVVTHRKGTMECVDALYGVTMQEYGVSKLVSVKLTDKAS</sequence>
<accession>A0A1D8GPS1</accession>
<keyword evidence="5 7" id="KW-0175">Coiled coil</keyword>
<comment type="function">
    <text evidence="7">Required for chromosome condensation and partitioning.</text>
</comment>
<evidence type="ECO:0000256" key="5">
    <source>
        <dbReference type="ARBA" id="ARBA00023054"/>
    </source>
</evidence>
<dbReference type="Proteomes" id="UP000095743">
    <property type="component" value="Chromosome"/>
</dbReference>
<dbReference type="HAMAP" id="MF_01894">
    <property type="entry name" value="Smc_prok"/>
    <property type="match status" value="1"/>
</dbReference>
<feature type="coiled-coil region" evidence="7">
    <location>
        <begin position="687"/>
        <end position="882"/>
    </location>
</feature>
<dbReference type="GO" id="GO:0007059">
    <property type="term" value="P:chromosome segregation"/>
    <property type="evidence" value="ECO:0007669"/>
    <property type="project" value="UniProtKB-UniRule"/>
</dbReference>
<feature type="coiled-coil region" evidence="7">
    <location>
        <begin position="409"/>
        <end position="516"/>
    </location>
</feature>
<evidence type="ECO:0000256" key="6">
    <source>
        <dbReference type="ARBA" id="ARBA00023125"/>
    </source>
</evidence>
<dbReference type="EMBL" id="CP017269">
    <property type="protein sequence ID" value="AOT72942.1"/>
    <property type="molecule type" value="Genomic_DNA"/>
</dbReference>
<dbReference type="Gene3D" id="1.20.1060.20">
    <property type="match status" value="1"/>
</dbReference>
<proteinExistence type="inferred from homology"/>